<dbReference type="InterPro" id="IPR001308">
    <property type="entry name" value="ETF_a/FixB"/>
</dbReference>
<comment type="caution">
    <text evidence="4">The sequence shown here is derived from an EMBL/GenBank/DDBJ whole genome shotgun (WGS) entry which is preliminary data.</text>
</comment>
<keyword evidence="2" id="KW-0813">Transport</keyword>
<accession>A0ABX1NL28</accession>
<keyword evidence="2" id="KW-0249">Electron transport</keyword>
<organism evidence="4 5">
    <name type="scientific">Aromatoleum toluolicum</name>
    <dbReference type="NCBI Taxonomy" id="90060"/>
    <lineage>
        <taxon>Bacteria</taxon>
        <taxon>Pseudomonadati</taxon>
        <taxon>Pseudomonadota</taxon>
        <taxon>Betaproteobacteria</taxon>
        <taxon>Rhodocyclales</taxon>
        <taxon>Rhodocyclaceae</taxon>
        <taxon>Aromatoleum</taxon>
    </lineage>
</organism>
<dbReference type="Gene3D" id="3.40.50.620">
    <property type="entry name" value="HUPs"/>
    <property type="match status" value="1"/>
</dbReference>
<keyword evidence="5" id="KW-1185">Reference proteome</keyword>
<evidence type="ECO:0000256" key="1">
    <source>
        <dbReference type="ARBA" id="ARBA00005817"/>
    </source>
</evidence>
<reference evidence="4 5" key="1">
    <citation type="submission" date="2019-12" db="EMBL/GenBank/DDBJ databases">
        <title>Comparative genomics gives insights into the taxonomy of the Azoarcus-Aromatoleum group and reveals separate origins of nif in the plant-associated Azoarcus and non-plant-associated Aromatoleum sub-groups.</title>
        <authorList>
            <person name="Lafos M."/>
            <person name="Maluk M."/>
            <person name="Batista M."/>
            <person name="Junghare M."/>
            <person name="Carmona M."/>
            <person name="Faoro H."/>
            <person name="Cruz L.M."/>
            <person name="Battistoni F."/>
            <person name="De Souza E."/>
            <person name="Pedrosa F."/>
            <person name="Chen W.-M."/>
            <person name="Poole P.S."/>
            <person name="Dixon R.A."/>
            <person name="James E.K."/>
        </authorList>
    </citation>
    <scope>NUCLEOTIDE SEQUENCE [LARGE SCALE GENOMIC DNA]</scope>
    <source>
        <strain evidence="4 5">T</strain>
    </source>
</reference>
<dbReference type="SUPFAM" id="SSF52402">
    <property type="entry name" value="Adenine nucleotide alpha hydrolases-like"/>
    <property type="match status" value="1"/>
</dbReference>
<evidence type="ECO:0000259" key="3">
    <source>
        <dbReference type="SMART" id="SM00893"/>
    </source>
</evidence>
<dbReference type="InterPro" id="IPR029035">
    <property type="entry name" value="DHS-like_NAD/FAD-binding_dom"/>
</dbReference>
<dbReference type="SUPFAM" id="SSF52467">
    <property type="entry name" value="DHS-like NAD/FAD-binding domain"/>
    <property type="match status" value="1"/>
</dbReference>
<gene>
    <name evidence="4" type="ORF">GPA27_21965</name>
</gene>
<dbReference type="Pfam" id="PF00766">
    <property type="entry name" value="ETF_alpha"/>
    <property type="match status" value="1"/>
</dbReference>
<evidence type="ECO:0000313" key="4">
    <source>
        <dbReference type="EMBL" id="NMG00048.1"/>
    </source>
</evidence>
<dbReference type="Gene3D" id="3.40.50.1220">
    <property type="entry name" value="TPP-binding domain"/>
    <property type="match status" value="1"/>
</dbReference>
<dbReference type="InterPro" id="IPR014730">
    <property type="entry name" value="ETF_a/b_N"/>
</dbReference>
<dbReference type="InterPro" id="IPR014729">
    <property type="entry name" value="Rossmann-like_a/b/a_fold"/>
</dbReference>
<dbReference type="PIRSF" id="PIRSF000089">
    <property type="entry name" value="Electra_flavoP_a"/>
    <property type="match status" value="1"/>
</dbReference>
<comment type="similarity">
    <text evidence="1">Belongs to the ETF alpha-subunit/FixB family.</text>
</comment>
<dbReference type="Pfam" id="PF01012">
    <property type="entry name" value="ETF"/>
    <property type="match status" value="1"/>
</dbReference>
<dbReference type="Proteomes" id="UP000634522">
    <property type="component" value="Unassembled WGS sequence"/>
</dbReference>
<evidence type="ECO:0000313" key="5">
    <source>
        <dbReference type="Proteomes" id="UP000634522"/>
    </source>
</evidence>
<proteinExistence type="inferred from homology"/>
<dbReference type="EMBL" id="WTVS01000061">
    <property type="protein sequence ID" value="NMG00048.1"/>
    <property type="molecule type" value="Genomic_DNA"/>
</dbReference>
<name>A0ABX1NL28_9RHOO</name>
<protein>
    <submittedName>
        <fullName evidence="4">Electron transfer flavoprotein subunit alpha/FixB family protein</fullName>
    </submittedName>
</protein>
<feature type="domain" description="Electron transfer flavoprotein alpha/beta-subunit N-terminal" evidence="3">
    <location>
        <begin position="17"/>
        <end position="202"/>
    </location>
</feature>
<dbReference type="SMART" id="SM00893">
    <property type="entry name" value="ETF"/>
    <property type="match status" value="1"/>
</dbReference>
<evidence type="ECO:0000256" key="2">
    <source>
        <dbReference type="ARBA" id="ARBA00022982"/>
    </source>
</evidence>
<dbReference type="PANTHER" id="PTHR43153">
    <property type="entry name" value="ELECTRON TRANSFER FLAVOPROTEIN ALPHA"/>
    <property type="match status" value="1"/>
</dbReference>
<dbReference type="InterPro" id="IPR014731">
    <property type="entry name" value="ETF_asu_C"/>
</dbReference>
<dbReference type="PANTHER" id="PTHR43153:SF1">
    <property type="entry name" value="ELECTRON TRANSFER FLAVOPROTEIN SUBUNIT ALPHA, MITOCHONDRIAL"/>
    <property type="match status" value="1"/>
</dbReference>
<sequence length="333" mass="33789">MPARSIRRTEQGVLAMAVVLCSWGDAIDGGTEEALTLARKLAGSTGVELRWLVLGGAAGAATEAAARSGVNRLDRIEGVAASPSGPDALVATLAAYCSSTAPRIVLFNQGAESRVIAARLAGRLGVPVVANVFDAEPAGSGLHVTATAFGGDTHAVYALTAPVAVLSVTTTSIVAAPAAVPTAVVQYTVALNTGAVAERFEVISAPQVAEARLEDAQIIVSGGRGLGSKENFEMVKDMAAALGGMWGGSRAIVDDGWIDSSHQVGLTGKITRPALYVAVGISGASQHMAGCSAAKTIVAINKDADASIFRYAHYGVVGDCLEILPELIKAAKA</sequence>